<protein>
    <recommendedName>
        <fullName evidence="3">Galectin</fullName>
    </recommendedName>
</protein>
<accession>A0ABN9V3J8</accession>
<organism evidence="1 2">
    <name type="scientific">Prorocentrum cordatum</name>
    <dbReference type="NCBI Taxonomy" id="2364126"/>
    <lineage>
        <taxon>Eukaryota</taxon>
        <taxon>Sar</taxon>
        <taxon>Alveolata</taxon>
        <taxon>Dinophyceae</taxon>
        <taxon>Prorocentrales</taxon>
        <taxon>Prorocentraceae</taxon>
        <taxon>Prorocentrum</taxon>
    </lineage>
</organism>
<evidence type="ECO:0000313" key="2">
    <source>
        <dbReference type="Proteomes" id="UP001189429"/>
    </source>
</evidence>
<name>A0ABN9V3J8_9DINO</name>
<evidence type="ECO:0000313" key="1">
    <source>
        <dbReference type="EMBL" id="CAK0867385.1"/>
    </source>
</evidence>
<dbReference type="Proteomes" id="UP001189429">
    <property type="component" value="Unassembled WGS sequence"/>
</dbReference>
<dbReference type="EMBL" id="CAUYUJ010016638">
    <property type="protein sequence ID" value="CAK0867385.1"/>
    <property type="molecule type" value="Genomic_DNA"/>
</dbReference>
<keyword evidence="2" id="KW-1185">Reference proteome</keyword>
<gene>
    <name evidence="1" type="ORF">PCOR1329_LOCUS54335</name>
</gene>
<comment type="caution">
    <text evidence="1">The sequence shown here is derived from an EMBL/GenBank/DDBJ whole genome shotgun (WGS) entry which is preliminary data.</text>
</comment>
<reference evidence="1" key="1">
    <citation type="submission" date="2023-10" db="EMBL/GenBank/DDBJ databases">
        <authorList>
            <person name="Chen Y."/>
            <person name="Shah S."/>
            <person name="Dougan E. K."/>
            <person name="Thang M."/>
            <person name="Chan C."/>
        </authorList>
    </citation>
    <scope>NUCLEOTIDE SEQUENCE [LARGE SCALE GENOMIC DNA]</scope>
</reference>
<proteinExistence type="predicted"/>
<evidence type="ECO:0008006" key="3">
    <source>
        <dbReference type="Google" id="ProtNLM"/>
    </source>
</evidence>
<sequence>MRPQDEEADPPLPPVPLPFAWFQPYPGRPTGCVVVSGGAVWHFLRPPSREDRMGVPAADATAFGGGWAEPDYVALGRSYALVGNWSKWQRFDELRMQLVDGRSIFVAEVPVPGNDDVEFQVICDGDWNLRMFPAVGGTGAGGGRVLGPAPGGHGHNWRLRGLRQPAAGAVLHVRLDPVGERSLQCRLEQAAAPQVAAGCA</sequence>